<reference evidence="4 5" key="1">
    <citation type="journal article" date="2015" name="MBio">
        <title>Genome-Resolved Metagenomic Analysis Reveals Roles for Candidate Phyla and Other Microbial Community Members in Biogeochemical Transformations in Oil Reservoirs.</title>
        <authorList>
            <person name="Hu P."/>
            <person name="Tom L."/>
            <person name="Singh A."/>
            <person name="Thomas B.C."/>
            <person name="Baker B.J."/>
            <person name="Piceno Y.M."/>
            <person name="Andersen G.L."/>
            <person name="Banfield J.F."/>
        </authorList>
    </citation>
    <scope>NUCLEOTIDE SEQUENCE [LARGE SCALE GENOMIC DNA]</scope>
    <source>
        <strain evidence="4">46_26</strain>
    </source>
</reference>
<dbReference type="AlphaFoldDB" id="A0A101ES65"/>
<dbReference type="GO" id="GO:0016780">
    <property type="term" value="F:phosphotransferase activity, for other substituted phosphate groups"/>
    <property type="evidence" value="ECO:0007669"/>
    <property type="project" value="InterPro"/>
</dbReference>
<keyword evidence="3" id="KW-1133">Transmembrane helix</keyword>
<comment type="similarity">
    <text evidence="2">Belongs to the CDP-alcohol phosphatidyltransferase class-I family.</text>
</comment>
<name>A0A101ES65_9THEM</name>
<feature type="transmembrane region" description="Helical" evidence="3">
    <location>
        <begin position="90"/>
        <end position="114"/>
    </location>
</feature>
<keyword evidence="3" id="KW-0472">Membrane</keyword>
<proteinExistence type="inferred from homology"/>
<organism evidence="4 5">
    <name type="scientific">Thermotoga petrophila</name>
    <dbReference type="NCBI Taxonomy" id="93929"/>
    <lineage>
        <taxon>Bacteria</taxon>
        <taxon>Thermotogati</taxon>
        <taxon>Thermotogota</taxon>
        <taxon>Thermotogae</taxon>
        <taxon>Thermotogales</taxon>
        <taxon>Thermotogaceae</taxon>
        <taxon>Thermotoga</taxon>
    </lineage>
</organism>
<feature type="transmembrane region" description="Helical" evidence="3">
    <location>
        <begin position="37"/>
        <end position="55"/>
    </location>
</feature>
<dbReference type="GO" id="GO:0016020">
    <property type="term" value="C:membrane"/>
    <property type="evidence" value="ECO:0007669"/>
    <property type="project" value="InterPro"/>
</dbReference>
<dbReference type="GO" id="GO:0008654">
    <property type="term" value="P:phospholipid biosynthetic process"/>
    <property type="evidence" value="ECO:0007669"/>
    <property type="project" value="InterPro"/>
</dbReference>
<dbReference type="Gene3D" id="1.20.120.1760">
    <property type="match status" value="1"/>
</dbReference>
<evidence type="ECO:0000313" key="5">
    <source>
        <dbReference type="Proteomes" id="UP000058636"/>
    </source>
</evidence>
<accession>A0A101ES65</accession>
<evidence type="ECO:0000313" key="4">
    <source>
        <dbReference type="EMBL" id="KUK23810.1"/>
    </source>
</evidence>
<protein>
    <submittedName>
        <fullName evidence="4">CDP-alcohol phosphatidyltransferase</fullName>
    </submittedName>
</protein>
<evidence type="ECO:0000256" key="2">
    <source>
        <dbReference type="RuleBase" id="RU003750"/>
    </source>
</evidence>
<dbReference type="PROSITE" id="PS00379">
    <property type="entry name" value="CDP_ALCOHOL_P_TRANSF"/>
    <property type="match status" value="1"/>
</dbReference>
<comment type="caution">
    <text evidence="4">The sequence shown here is derived from an EMBL/GenBank/DDBJ whole genome shotgun (WGS) entry which is preliminary data.</text>
</comment>
<gene>
    <name evidence="4" type="ORF">XD57_0106</name>
</gene>
<dbReference type="InterPro" id="IPR043130">
    <property type="entry name" value="CDP-OH_PTrfase_TM_dom"/>
</dbReference>
<feature type="transmembrane region" description="Helical" evidence="3">
    <location>
        <begin position="166"/>
        <end position="192"/>
    </location>
</feature>
<dbReference type="InterPro" id="IPR000462">
    <property type="entry name" value="CDP-OH_P_trans"/>
</dbReference>
<sequence>MLRKSTDGWISSLINRRFSSRITNLILEKNWQITPNQMSFISFLVGVLAFPFYLLKVPWIAGILVQVSSVLDGVDGELARARNMSSNWGAFFDTMLDRFVDILAVLGLSLYGYLKDGPSLSLLFWSVLAVSGSLMVSYLHSVGKVFGTHPALVGKLSGFASRDVRLFVVFVFSLFGMYLPALVVVSILSYVYTTGKFVELLVLNR</sequence>
<dbReference type="InterPro" id="IPR048254">
    <property type="entry name" value="CDP_ALCOHOL_P_TRANSF_CS"/>
</dbReference>
<dbReference type="Proteomes" id="UP000058636">
    <property type="component" value="Unassembled WGS sequence"/>
</dbReference>
<evidence type="ECO:0000256" key="3">
    <source>
        <dbReference type="SAM" id="Phobius"/>
    </source>
</evidence>
<keyword evidence="3" id="KW-0812">Transmembrane</keyword>
<evidence type="ECO:0000256" key="1">
    <source>
        <dbReference type="ARBA" id="ARBA00022679"/>
    </source>
</evidence>
<dbReference type="Pfam" id="PF01066">
    <property type="entry name" value="CDP-OH_P_transf"/>
    <property type="match status" value="1"/>
</dbReference>
<dbReference type="EMBL" id="LGFG01000003">
    <property type="protein sequence ID" value="KUK23810.1"/>
    <property type="molecule type" value="Genomic_DNA"/>
</dbReference>
<dbReference type="PATRIC" id="fig|93930.3.peg.571"/>
<keyword evidence="1 2" id="KW-0808">Transferase</keyword>
<feature type="transmembrane region" description="Helical" evidence="3">
    <location>
        <begin position="120"/>
        <end position="139"/>
    </location>
</feature>